<sequence>MNLTALPTPSAALGLLERLPAPPPGLGPCPVDRPLVLYGAGKLGELAADMFAALGIDIAYAVDRAPPPSGLLGGRIPVLTPDQVPSRHKSSVLLAVCVVTAPYRPLHDVLAASGWRRIRPVYDVLEAYADRLPMGNGWFAGPLSAMDRACIVPVLAQWEDDTSRAAHLQILAWRCLRQEWTFDGAPVQLDDRYFIPPMLAALGPQEHCLDAGAWDGTASQQFLRRTGGACQTLTAIEPDPDNARRLRGWVAGLPAELAARVRVLEYALGAEDGACAFAQGHGMASRLMAGAAGTTCVRALDGLDLPCTFAKLHLEGGELAALAGGLDFLRRNRPKLAVTVYHSRDGLWRIPALLMEGLGNYRFYLRLHGWCGTGAVAYAIPRE</sequence>
<protein>
    <submittedName>
        <fullName evidence="1">Methyltransferase, FkbM family</fullName>
    </submittedName>
</protein>
<accession>A0A1Y6D0F8</accession>
<keyword evidence="2" id="KW-1185">Reference proteome</keyword>
<keyword evidence="1" id="KW-0808">Transferase</keyword>
<evidence type="ECO:0000313" key="1">
    <source>
        <dbReference type="EMBL" id="SMF96418.1"/>
    </source>
</evidence>
<name>A0A1Y6D0F8_9GAMM</name>
<gene>
    <name evidence="1" type="ORF">SAMN02949497_3815</name>
</gene>
<keyword evidence="1" id="KW-0489">Methyltransferase</keyword>
<dbReference type="GO" id="GO:0008168">
    <property type="term" value="F:methyltransferase activity"/>
    <property type="evidence" value="ECO:0007669"/>
    <property type="project" value="UniProtKB-KW"/>
</dbReference>
<dbReference type="RefSeq" id="WP_085215308.1">
    <property type="nucleotide sequence ID" value="NZ_FXAM01000001.1"/>
</dbReference>
<dbReference type="InterPro" id="IPR029063">
    <property type="entry name" value="SAM-dependent_MTases_sf"/>
</dbReference>
<dbReference type="STRING" id="1760988.SAMN02949497_3815"/>
<dbReference type="EMBL" id="FXAM01000001">
    <property type="protein sequence ID" value="SMF96418.1"/>
    <property type="molecule type" value="Genomic_DNA"/>
</dbReference>
<dbReference type="GO" id="GO:0032259">
    <property type="term" value="P:methylation"/>
    <property type="evidence" value="ECO:0007669"/>
    <property type="project" value="UniProtKB-KW"/>
</dbReference>
<dbReference type="SUPFAM" id="SSF53335">
    <property type="entry name" value="S-adenosyl-L-methionine-dependent methyltransferases"/>
    <property type="match status" value="1"/>
</dbReference>
<dbReference type="OrthoDB" id="5329963at2"/>
<dbReference type="Proteomes" id="UP000192923">
    <property type="component" value="Unassembled WGS sequence"/>
</dbReference>
<proteinExistence type="predicted"/>
<reference evidence="1 2" key="1">
    <citation type="submission" date="2016-12" db="EMBL/GenBank/DDBJ databases">
        <authorList>
            <person name="Song W.-J."/>
            <person name="Kurnit D.M."/>
        </authorList>
    </citation>
    <scope>NUCLEOTIDE SEQUENCE [LARGE SCALE GENOMIC DNA]</scope>
    <source>
        <strain evidence="1 2">175</strain>
    </source>
</reference>
<organism evidence="1 2">
    <name type="scientific">Methylomagnum ishizawai</name>
    <dbReference type="NCBI Taxonomy" id="1760988"/>
    <lineage>
        <taxon>Bacteria</taxon>
        <taxon>Pseudomonadati</taxon>
        <taxon>Pseudomonadota</taxon>
        <taxon>Gammaproteobacteria</taxon>
        <taxon>Methylococcales</taxon>
        <taxon>Methylococcaceae</taxon>
        <taxon>Methylomagnum</taxon>
    </lineage>
</organism>
<evidence type="ECO:0000313" key="2">
    <source>
        <dbReference type="Proteomes" id="UP000192923"/>
    </source>
</evidence>
<dbReference type="Gene3D" id="3.40.50.150">
    <property type="entry name" value="Vaccinia Virus protein VP39"/>
    <property type="match status" value="1"/>
</dbReference>
<dbReference type="AlphaFoldDB" id="A0A1Y6D0F8"/>